<dbReference type="PIRSF" id="PIRSF005610">
    <property type="entry name" value="SirB"/>
    <property type="match status" value="1"/>
</dbReference>
<organism evidence="2 3">
    <name type="scientific">Microbulbifer donghaiensis</name>
    <dbReference type="NCBI Taxonomy" id="494016"/>
    <lineage>
        <taxon>Bacteria</taxon>
        <taxon>Pseudomonadati</taxon>
        <taxon>Pseudomonadota</taxon>
        <taxon>Gammaproteobacteria</taxon>
        <taxon>Cellvibrionales</taxon>
        <taxon>Microbulbiferaceae</taxon>
        <taxon>Microbulbifer</taxon>
    </lineage>
</organism>
<sequence length="126" mass="13603">MDYGQLKHLHMTLALLSFSGFALRSIGLMAGATWAAGRPAKILPHLIDTALLVSALWLLAKLDWVLLSQPWLIAKLVGLLGYILCGMLALRFARNNSQRLLASLGATACFAYILAAAVTKSPLPFL</sequence>
<keyword evidence="1" id="KW-0812">Transmembrane</keyword>
<dbReference type="GO" id="GO:0005886">
    <property type="term" value="C:plasma membrane"/>
    <property type="evidence" value="ECO:0007669"/>
    <property type="project" value="TreeGrafter"/>
</dbReference>
<dbReference type="PANTHER" id="PTHR39594:SF1">
    <property type="entry name" value="PROTEIN YCHQ"/>
    <property type="match status" value="1"/>
</dbReference>
<protein>
    <submittedName>
        <fullName evidence="2">Uncharacterized membrane protein SirB2</fullName>
    </submittedName>
</protein>
<name>A0A1M4YTW0_9GAMM</name>
<dbReference type="AlphaFoldDB" id="A0A1M4YTW0"/>
<dbReference type="PANTHER" id="PTHR39594">
    <property type="entry name" value="PROTEIN YCHQ"/>
    <property type="match status" value="1"/>
</dbReference>
<evidence type="ECO:0000313" key="3">
    <source>
        <dbReference type="Proteomes" id="UP000184170"/>
    </source>
</evidence>
<keyword evidence="1" id="KW-1133">Transmembrane helix</keyword>
<feature type="transmembrane region" description="Helical" evidence="1">
    <location>
        <begin position="12"/>
        <end position="35"/>
    </location>
</feature>
<feature type="transmembrane region" description="Helical" evidence="1">
    <location>
        <begin position="100"/>
        <end position="118"/>
    </location>
</feature>
<dbReference type="OrthoDB" id="5588650at2"/>
<dbReference type="RefSeq" id="WP_073272956.1">
    <property type="nucleotide sequence ID" value="NZ_FQVA01000001.1"/>
</dbReference>
<dbReference type="EMBL" id="FQVA01000001">
    <property type="protein sequence ID" value="SHF09168.1"/>
    <property type="molecule type" value="Genomic_DNA"/>
</dbReference>
<evidence type="ECO:0000256" key="1">
    <source>
        <dbReference type="SAM" id="Phobius"/>
    </source>
</evidence>
<keyword evidence="1" id="KW-0472">Membrane</keyword>
<evidence type="ECO:0000313" key="2">
    <source>
        <dbReference type="EMBL" id="SHF09168.1"/>
    </source>
</evidence>
<dbReference type="Proteomes" id="UP000184170">
    <property type="component" value="Unassembled WGS sequence"/>
</dbReference>
<proteinExistence type="predicted"/>
<keyword evidence="3" id="KW-1185">Reference proteome</keyword>
<reference evidence="3" key="1">
    <citation type="submission" date="2016-11" db="EMBL/GenBank/DDBJ databases">
        <authorList>
            <person name="Varghese N."/>
            <person name="Submissions S."/>
        </authorList>
    </citation>
    <scope>NUCLEOTIDE SEQUENCE [LARGE SCALE GENOMIC DNA]</scope>
    <source>
        <strain evidence="3">CGMCC 1.7063</strain>
    </source>
</reference>
<gene>
    <name evidence="2" type="ORF">SAMN04487965_1345</name>
</gene>
<accession>A0A1M4YTW0</accession>
<dbReference type="InterPro" id="IPR007360">
    <property type="entry name" value="SirB"/>
</dbReference>
<dbReference type="STRING" id="494016.SAMN04487965_1345"/>
<feature type="transmembrane region" description="Helical" evidence="1">
    <location>
        <begin position="72"/>
        <end position="93"/>
    </location>
</feature>
<dbReference type="Pfam" id="PF04247">
    <property type="entry name" value="SirB"/>
    <property type="match status" value="1"/>
</dbReference>